<dbReference type="EMBL" id="AP012489">
    <property type="protein sequence ID" value="BAN90596.1"/>
    <property type="molecule type" value="Genomic_DNA"/>
</dbReference>
<keyword evidence="3" id="KW-1185">Reference proteome</keyword>
<dbReference type="RefSeq" id="WP_022541867.1">
    <property type="nucleotide sequence ID" value="NC_022521.1"/>
</dbReference>
<feature type="binding site" evidence="1">
    <location>
        <position position="86"/>
    </location>
    <ligand>
        <name>Mg(2+)</name>
        <dbReference type="ChEBI" id="CHEBI:18420"/>
        <label>1</label>
        <note>catalytic</note>
    </ligand>
</feature>
<dbReference type="GeneID" id="17110430"/>
<feature type="binding site" evidence="1">
    <location>
        <position position="87"/>
    </location>
    <ligand>
        <name>Mg(2+)</name>
        <dbReference type="ChEBI" id="CHEBI:18420"/>
        <label>1</label>
        <note>catalytic</note>
    </ligand>
</feature>
<dbReference type="KEGG" id="acj:ACAM_1127"/>
<keyword evidence="2" id="KW-0378">Hydrolase</keyword>
<protein>
    <submittedName>
        <fullName evidence="2">Fructose-1,6-bisphosphatase</fullName>
        <ecNumber evidence="2">3.1.3.11</ecNumber>
    </submittedName>
</protein>
<accession>U3TDT0</accession>
<dbReference type="GO" id="GO:0046872">
    <property type="term" value="F:metal ion binding"/>
    <property type="evidence" value="ECO:0007669"/>
    <property type="project" value="UniProtKB-KW"/>
</dbReference>
<evidence type="ECO:0000313" key="3">
    <source>
        <dbReference type="Proteomes" id="UP000016887"/>
    </source>
</evidence>
<dbReference type="Pfam" id="PF00459">
    <property type="entry name" value="Inositol_P"/>
    <property type="match status" value="1"/>
</dbReference>
<dbReference type="EC" id="3.1.3.11" evidence="2"/>
<evidence type="ECO:0000313" key="2">
    <source>
        <dbReference type="EMBL" id="BAN90596.1"/>
    </source>
</evidence>
<dbReference type="GO" id="GO:0006020">
    <property type="term" value="P:inositol metabolic process"/>
    <property type="evidence" value="ECO:0007669"/>
    <property type="project" value="TreeGrafter"/>
</dbReference>
<dbReference type="GO" id="GO:0007165">
    <property type="term" value="P:signal transduction"/>
    <property type="evidence" value="ECO:0007669"/>
    <property type="project" value="TreeGrafter"/>
</dbReference>
<dbReference type="PRINTS" id="PR00377">
    <property type="entry name" value="IMPHPHTASES"/>
</dbReference>
<evidence type="ECO:0000256" key="1">
    <source>
        <dbReference type="PIRSR" id="PIRSR600760-2"/>
    </source>
</evidence>
<feature type="binding site" evidence="1">
    <location>
        <position position="84"/>
    </location>
    <ligand>
        <name>Mg(2+)</name>
        <dbReference type="ChEBI" id="CHEBI:18420"/>
        <label>1</label>
        <note>catalytic</note>
    </ligand>
</feature>
<dbReference type="Gene3D" id="3.40.190.80">
    <property type="match status" value="1"/>
</dbReference>
<feature type="binding site" evidence="1">
    <location>
        <position position="66"/>
    </location>
    <ligand>
        <name>Mg(2+)</name>
        <dbReference type="ChEBI" id="CHEBI:18420"/>
        <label>1</label>
        <note>catalytic</note>
    </ligand>
</feature>
<gene>
    <name evidence="2" type="primary">fbpA</name>
    <name evidence="2" type="ORF">ACAM_1127</name>
</gene>
<dbReference type="GO" id="GO:0042132">
    <property type="term" value="F:fructose 1,6-bisphosphate 1-phosphatase activity"/>
    <property type="evidence" value="ECO:0007669"/>
    <property type="project" value="UniProtKB-EC"/>
</dbReference>
<proteinExistence type="predicted"/>
<keyword evidence="1" id="KW-0460">Magnesium</keyword>
<keyword evidence="1" id="KW-0479">Metal-binding</keyword>
<dbReference type="InterPro" id="IPR000760">
    <property type="entry name" value="Inositol_monophosphatase-like"/>
</dbReference>
<dbReference type="STRING" id="1198449.ACAM_1127"/>
<dbReference type="Gene3D" id="3.30.540.10">
    <property type="entry name" value="Fructose-1,6-Bisphosphatase, subunit A, domain 1"/>
    <property type="match status" value="1"/>
</dbReference>
<dbReference type="PANTHER" id="PTHR20854">
    <property type="entry name" value="INOSITOL MONOPHOSPHATASE"/>
    <property type="match status" value="1"/>
</dbReference>
<dbReference type="GO" id="GO:0008934">
    <property type="term" value="F:inositol monophosphate 1-phosphatase activity"/>
    <property type="evidence" value="ECO:0007669"/>
    <property type="project" value="TreeGrafter"/>
</dbReference>
<dbReference type="SUPFAM" id="SSF56655">
    <property type="entry name" value="Carbohydrate phosphatase"/>
    <property type="match status" value="1"/>
</dbReference>
<sequence length="267" mass="27781">MHDAEQLRRVAVKVSSEAAGLLRDMACSEDLGRVITGETTVADKKAEDYIVDMLRSELESVQVISEEAGGVASRASDAPIALVDPLDGSTNYLSCITWCSVSIAFADPRSGEVLAGSVAPVYSGMPVSFSRGGGCYHGGVRFGKPGIRGSIISVYVDEPGAVEAVAGAIGRLKGLRRGFKVRSLGSAALELAYTALGYIAVFVDLRARLRNIDVAAAVGAIRECGGVVMDGRGYPLRIGVWSVERVGSVVASLDETLARIAVEGGSG</sequence>
<reference evidence="2 3" key="1">
    <citation type="journal article" date="2013" name="Appl. Environ. Microbiol.">
        <title>Variation of the Virus-Related Elements within Syntenic Genomes of the Hyperthermophilic Archaeon Aeropyrum.</title>
        <authorList>
            <person name="Daifuku T."/>
            <person name="Yoshida T."/>
            <person name="Kitamura T."/>
            <person name="Kawaichi S."/>
            <person name="Inoue T."/>
            <person name="Nomura K."/>
            <person name="Yoshida Y."/>
            <person name="Kuno S."/>
            <person name="Sako Y."/>
        </authorList>
    </citation>
    <scope>NUCLEOTIDE SEQUENCE [LARGE SCALE GENOMIC DNA]</scope>
    <source>
        <strain evidence="2 3">SY1</strain>
    </source>
</reference>
<dbReference type="eggNOG" id="arCOG01349">
    <property type="taxonomic scope" value="Archaea"/>
</dbReference>
<dbReference type="PANTHER" id="PTHR20854:SF4">
    <property type="entry name" value="INOSITOL-1-MONOPHOSPHATASE-RELATED"/>
    <property type="match status" value="1"/>
</dbReference>
<dbReference type="AlphaFoldDB" id="U3TDT0"/>
<organism evidence="2 3">
    <name type="scientific">Aeropyrum camini SY1 = JCM 12091</name>
    <dbReference type="NCBI Taxonomy" id="1198449"/>
    <lineage>
        <taxon>Archaea</taxon>
        <taxon>Thermoproteota</taxon>
        <taxon>Thermoprotei</taxon>
        <taxon>Desulfurococcales</taxon>
        <taxon>Desulfurococcaceae</taxon>
        <taxon>Aeropyrum</taxon>
    </lineage>
</organism>
<name>U3TDT0_9CREN</name>
<feature type="binding site" evidence="1">
    <location>
        <position position="213"/>
    </location>
    <ligand>
        <name>Mg(2+)</name>
        <dbReference type="ChEBI" id="CHEBI:18420"/>
        <label>1</label>
        <note>catalytic</note>
    </ligand>
</feature>
<dbReference type="Proteomes" id="UP000016887">
    <property type="component" value="Chromosome"/>
</dbReference>
<comment type="cofactor">
    <cofactor evidence="1">
        <name>Mg(2+)</name>
        <dbReference type="ChEBI" id="CHEBI:18420"/>
    </cofactor>
</comment>